<dbReference type="InterPro" id="IPR001296">
    <property type="entry name" value="Glyco_trans_1"/>
</dbReference>
<reference evidence="11 12" key="1">
    <citation type="journal article" date="2019" name="Int. J. Syst. Evol. Microbiol.">
        <title>The Global Catalogue of Microorganisms (GCM) 10K type strain sequencing project: providing services to taxonomists for standard genome sequencing and annotation.</title>
        <authorList>
            <consortium name="The Broad Institute Genomics Platform"/>
            <consortium name="The Broad Institute Genome Sequencing Center for Infectious Disease"/>
            <person name="Wu L."/>
            <person name="Ma J."/>
        </authorList>
    </citation>
    <scope>NUCLEOTIDE SEQUENCE [LARGE SCALE GENOMIC DNA]</scope>
    <source>
        <strain evidence="11 12">JCM 15089</strain>
    </source>
</reference>
<evidence type="ECO:0000256" key="5">
    <source>
        <dbReference type="ARBA" id="ARBA00022676"/>
    </source>
</evidence>
<dbReference type="Gene3D" id="3.40.50.2000">
    <property type="entry name" value="Glycogen Phosphorylase B"/>
    <property type="match status" value="2"/>
</dbReference>
<dbReference type="PANTHER" id="PTHR45825">
    <property type="entry name" value="GRANULE-BOUND STARCH SYNTHASE 1, CHLOROPLASTIC/AMYLOPLASTIC"/>
    <property type="match status" value="1"/>
</dbReference>
<evidence type="ECO:0000313" key="12">
    <source>
        <dbReference type="Proteomes" id="UP001499951"/>
    </source>
</evidence>
<evidence type="ECO:0000256" key="8">
    <source>
        <dbReference type="HAMAP-Rule" id="MF_00484"/>
    </source>
</evidence>
<dbReference type="Pfam" id="PF08323">
    <property type="entry name" value="Glyco_transf_5"/>
    <property type="match status" value="1"/>
</dbReference>
<comment type="catalytic activity">
    <reaction evidence="1 8">
        <text>[(1-&gt;4)-alpha-D-glucosyl](n) + ADP-alpha-D-glucose = [(1-&gt;4)-alpha-D-glucosyl](n+1) + ADP + H(+)</text>
        <dbReference type="Rhea" id="RHEA:18189"/>
        <dbReference type="Rhea" id="RHEA-COMP:9584"/>
        <dbReference type="Rhea" id="RHEA-COMP:9587"/>
        <dbReference type="ChEBI" id="CHEBI:15378"/>
        <dbReference type="ChEBI" id="CHEBI:15444"/>
        <dbReference type="ChEBI" id="CHEBI:57498"/>
        <dbReference type="ChEBI" id="CHEBI:456216"/>
        <dbReference type="EC" id="2.4.1.21"/>
    </reaction>
</comment>
<comment type="caution">
    <text evidence="11">The sequence shown here is derived from an EMBL/GenBank/DDBJ whole genome shotgun (WGS) entry which is preliminary data.</text>
</comment>
<dbReference type="Pfam" id="PF00534">
    <property type="entry name" value="Glycos_transf_1"/>
    <property type="match status" value="1"/>
</dbReference>
<feature type="domain" description="Glycosyl transferase family 1" evidence="9">
    <location>
        <begin position="293"/>
        <end position="447"/>
    </location>
</feature>
<dbReference type="EC" id="2.4.1.21" evidence="8"/>
<protein>
    <recommendedName>
        <fullName evidence="8">Glycogen synthase</fullName>
        <ecNumber evidence="8">2.4.1.21</ecNumber>
    </recommendedName>
    <alternativeName>
        <fullName evidence="8">Starch [bacterial glycogen] synthase</fullName>
    </alternativeName>
</protein>
<dbReference type="InterPro" id="IPR011835">
    <property type="entry name" value="GS/SS"/>
</dbReference>
<feature type="binding site" evidence="8">
    <location>
        <position position="17"/>
    </location>
    <ligand>
        <name>ADP-alpha-D-glucose</name>
        <dbReference type="ChEBI" id="CHEBI:57498"/>
    </ligand>
</feature>
<accession>A0ABN1EQ88</accession>
<organism evidence="11 12">
    <name type="scientific">Rhizomicrobium electricum</name>
    <dbReference type="NCBI Taxonomy" id="480070"/>
    <lineage>
        <taxon>Bacteria</taxon>
        <taxon>Pseudomonadati</taxon>
        <taxon>Pseudomonadota</taxon>
        <taxon>Alphaproteobacteria</taxon>
        <taxon>Micropepsales</taxon>
        <taxon>Micropepsaceae</taxon>
        <taxon>Rhizomicrobium</taxon>
    </lineage>
</organism>
<keyword evidence="7 8" id="KW-0320">Glycogen biosynthesis</keyword>
<dbReference type="CDD" id="cd03791">
    <property type="entry name" value="GT5_Glycogen_synthase_DULL1-like"/>
    <property type="match status" value="1"/>
</dbReference>
<evidence type="ECO:0000259" key="10">
    <source>
        <dbReference type="Pfam" id="PF08323"/>
    </source>
</evidence>
<comment type="function">
    <text evidence="2 8">Synthesizes alpha-1,4-glucan chains using ADP-glucose.</text>
</comment>
<evidence type="ECO:0000256" key="3">
    <source>
        <dbReference type="ARBA" id="ARBA00004964"/>
    </source>
</evidence>
<dbReference type="NCBIfam" id="TIGR02095">
    <property type="entry name" value="glgA"/>
    <property type="match status" value="1"/>
</dbReference>
<keyword evidence="12" id="KW-1185">Reference proteome</keyword>
<evidence type="ECO:0000313" key="11">
    <source>
        <dbReference type="EMBL" id="GAA0571729.1"/>
    </source>
</evidence>
<evidence type="ECO:0000256" key="4">
    <source>
        <dbReference type="ARBA" id="ARBA00010281"/>
    </source>
</evidence>
<proteinExistence type="inferred from homology"/>
<evidence type="ECO:0000256" key="2">
    <source>
        <dbReference type="ARBA" id="ARBA00002764"/>
    </source>
</evidence>
<dbReference type="Proteomes" id="UP001499951">
    <property type="component" value="Unassembled WGS sequence"/>
</dbReference>
<evidence type="ECO:0000256" key="7">
    <source>
        <dbReference type="ARBA" id="ARBA00023056"/>
    </source>
</evidence>
<dbReference type="PANTHER" id="PTHR45825:SF11">
    <property type="entry name" value="ALPHA AMYLASE DOMAIN-CONTAINING PROTEIN"/>
    <property type="match status" value="1"/>
</dbReference>
<comment type="similarity">
    <text evidence="4 8">Belongs to the glycosyltransferase 1 family. Bacterial/plant glycogen synthase subfamily.</text>
</comment>
<dbReference type="InterPro" id="IPR013534">
    <property type="entry name" value="Starch_synth_cat_dom"/>
</dbReference>
<name>A0ABN1EQ88_9PROT</name>
<dbReference type="HAMAP" id="MF_00484">
    <property type="entry name" value="Glycogen_synth"/>
    <property type="match status" value="1"/>
</dbReference>
<evidence type="ECO:0000256" key="6">
    <source>
        <dbReference type="ARBA" id="ARBA00022679"/>
    </source>
</evidence>
<evidence type="ECO:0000259" key="9">
    <source>
        <dbReference type="Pfam" id="PF00534"/>
    </source>
</evidence>
<dbReference type="NCBIfam" id="NF001899">
    <property type="entry name" value="PRK00654.1-2"/>
    <property type="match status" value="1"/>
</dbReference>
<gene>
    <name evidence="11" type="primary">glgA_2</name>
    <name evidence="8" type="synonym">glgA</name>
    <name evidence="11" type="ORF">GCM10008942_20540</name>
</gene>
<sequence length="490" mass="52327">MSLRALSVVSEAYPLVKTGGLADVAGALPAALKPYDVAVTTLLPGYNKVMKALSRGEVLHQYRDLLGAEARLIAGTAGGLDVIVLDAPEFYARDGGPYLDPTTGKDWPDNWMRYGALGRAAADLAEGKAGDGSFDLVHGHDWQGALAPAYLRYDGSSVPSIITIHNIAFPGWFAPETFSHLGLPQRAYSIEGVEYFGGVGFLKAGLHTADAITTVSPTYAEEIRTKEFGMGLEGLIRARGDRVFGIVNGIDTNVWNPASDPNLVQQYDARTLHLRRQNRQAVEKAFGLSDGFGPIFCVISRLTTQKGMDVLASLTDDLVAMGGRLALLGSGDTKLETAFIAASNKHRGKIGVTIGYDEALSHLLQGGADAILIPSRFEPCGLTQLYGLRYGCIPVAANTGGLADTIIDANEAAVNAGVATGFLFHGVTRESLTGAIAHTIARYANRKVWKSLQEQGMRADYSWARSGRQYADLYRRFAKAGSTQAAVSTI</sequence>
<keyword evidence="5 8" id="KW-0328">Glycosyltransferase</keyword>
<comment type="pathway">
    <text evidence="3 8">Glycan biosynthesis; glycogen biosynthesis.</text>
</comment>
<dbReference type="EMBL" id="BAAADD010000005">
    <property type="protein sequence ID" value="GAA0571729.1"/>
    <property type="molecule type" value="Genomic_DNA"/>
</dbReference>
<feature type="domain" description="Starch synthase catalytic" evidence="10">
    <location>
        <begin position="6"/>
        <end position="237"/>
    </location>
</feature>
<dbReference type="RefSeq" id="WP_166934197.1">
    <property type="nucleotide sequence ID" value="NZ_BAAADD010000005.1"/>
</dbReference>
<dbReference type="SUPFAM" id="SSF53756">
    <property type="entry name" value="UDP-Glycosyltransferase/glycogen phosphorylase"/>
    <property type="match status" value="1"/>
</dbReference>
<keyword evidence="6 8" id="KW-0808">Transferase</keyword>
<evidence type="ECO:0000256" key="1">
    <source>
        <dbReference type="ARBA" id="ARBA00001478"/>
    </source>
</evidence>